<dbReference type="InterPro" id="IPR012340">
    <property type="entry name" value="NA-bd_OB-fold"/>
</dbReference>
<evidence type="ECO:0000259" key="7">
    <source>
        <dbReference type="PROSITE" id="PS50862"/>
    </source>
</evidence>
<keyword evidence="2" id="KW-0436">Ligase</keyword>
<evidence type="ECO:0000256" key="2">
    <source>
        <dbReference type="ARBA" id="ARBA00022598"/>
    </source>
</evidence>
<dbReference type="SUPFAM" id="SSF55681">
    <property type="entry name" value="Class II aaRS and biotin synthetases"/>
    <property type="match status" value="1"/>
</dbReference>
<dbReference type="GO" id="GO:0006422">
    <property type="term" value="P:aspartyl-tRNA aminoacylation"/>
    <property type="evidence" value="ECO:0007669"/>
    <property type="project" value="TreeGrafter"/>
</dbReference>
<proteinExistence type="inferred from homology"/>
<comment type="caution">
    <text evidence="8">The sequence shown here is derived from an EMBL/GenBank/DDBJ whole genome shotgun (WGS) entry which is preliminary data.</text>
</comment>
<dbReference type="InterPro" id="IPR004364">
    <property type="entry name" value="Aa-tRNA-synt_II"/>
</dbReference>
<comment type="similarity">
    <text evidence="1">Belongs to the class-II aminoacyl-tRNA synthetase family. Type 1 subfamily.</text>
</comment>
<feature type="non-terminal residue" evidence="8">
    <location>
        <position position="604"/>
    </location>
</feature>
<dbReference type="AlphaFoldDB" id="A0AA36G5Y7"/>
<dbReference type="GO" id="GO:0004815">
    <property type="term" value="F:aspartate-tRNA ligase activity"/>
    <property type="evidence" value="ECO:0007669"/>
    <property type="project" value="TreeGrafter"/>
</dbReference>
<evidence type="ECO:0000256" key="4">
    <source>
        <dbReference type="ARBA" id="ARBA00022840"/>
    </source>
</evidence>
<dbReference type="Gene3D" id="2.40.50.140">
    <property type="entry name" value="Nucleic acid-binding proteins"/>
    <property type="match status" value="1"/>
</dbReference>
<evidence type="ECO:0000256" key="6">
    <source>
        <dbReference type="ARBA" id="ARBA00023146"/>
    </source>
</evidence>
<gene>
    <name evidence="8" type="ORF">MSPICULIGERA_LOCUS15284</name>
</gene>
<dbReference type="HAMAP" id="MF_00044">
    <property type="entry name" value="Asp_tRNA_synth_type1"/>
    <property type="match status" value="1"/>
</dbReference>
<keyword evidence="5" id="KW-0648">Protein biosynthesis</keyword>
<name>A0AA36G5Y7_9BILA</name>
<evidence type="ECO:0000313" key="8">
    <source>
        <dbReference type="EMBL" id="CAJ0577004.1"/>
    </source>
</evidence>
<evidence type="ECO:0000256" key="1">
    <source>
        <dbReference type="ARBA" id="ARBA00006303"/>
    </source>
</evidence>
<protein>
    <recommendedName>
        <fullName evidence="7">Aminoacyl-transfer RNA synthetases class-II family profile domain-containing protein</fullName>
    </recommendedName>
</protein>
<dbReference type="InterPro" id="IPR004365">
    <property type="entry name" value="NA-bd_OB_tRNA"/>
</dbReference>
<evidence type="ECO:0000256" key="5">
    <source>
        <dbReference type="ARBA" id="ARBA00022917"/>
    </source>
</evidence>
<feature type="domain" description="Aminoacyl-transfer RNA synthetases class-II family profile" evidence="7">
    <location>
        <begin position="159"/>
        <end position="561"/>
    </location>
</feature>
<dbReference type="EMBL" id="CATQJA010002648">
    <property type="protein sequence ID" value="CAJ0577004.1"/>
    <property type="molecule type" value="Genomic_DNA"/>
</dbReference>
<dbReference type="SUPFAM" id="SSF50249">
    <property type="entry name" value="Nucleic acid-binding proteins"/>
    <property type="match status" value="1"/>
</dbReference>
<dbReference type="PANTHER" id="PTHR22594">
    <property type="entry name" value="ASPARTYL/LYSYL-TRNA SYNTHETASE"/>
    <property type="match status" value="1"/>
</dbReference>
<dbReference type="GO" id="GO:0003676">
    <property type="term" value="F:nucleic acid binding"/>
    <property type="evidence" value="ECO:0007669"/>
    <property type="project" value="InterPro"/>
</dbReference>
<keyword evidence="6" id="KW-0030">Aminoacyl-tRNA synthetase</keyword>
<dbReference type="InterPro" id="IPR004524">
    <property type="entry name" value="Asp-tRNA-ligase_1"/>
</dbReference>
<dbReference type="InterPro" id="IPR004115">
    <property type="entry name" value="GAD-like_sf"/>
</dbReference>
<reference evidence="8" key="1">
    <citation type="submission" date="2023-06" db="EMBL/GenBank/DDBJ databases">
        <authorList>
            <person name="Delattre M."/>
        </authorList>
    </citation>
    <scope>NUCLEOTIDE SEQUENCE</scope>
    <source>
        <strain evidence="8">AF72</strain>
    </source>
</reference>
<keyword evidence="4" id="KW-0067">ATP-binding</keyword>
<keyword evidence="9" id="KW-1185">Reference proteome</keyword>
<dbReference type="InterPro" id="IPR045864">
    <property type="entry name" value="aa-tRNA-synth_II/BPL/LPL"/>
</dbReference>
<dbReference type="InterPro" id="IPR006195">
    <property type="entry name" value="aa-tRNA-synth_II"/>
</dbReference>
<accession>A0AA36G5Y7</accession>
<dbReference type="InterPro" id="IPR002312">
    <property type="entry name" value="Asp/Asn-tRNA-synth_IIb"/>
</dbReference>
<dbReference type="PANTHER" id="PTHR22594:SF5">
    <property type="entry name" value="ASPARTATE--TRNA LIGASE, MITOCHONDRIAL"/>
    <property type="match status" value="1"/>
</dbReference>
<dbReference type="Gene3D" id="3.30.1360.30">
    <property type="entry name" value="GAD-like domain"/>
    <property type="match status" value="1"/>
</dbReference>
<dbReference type="PRINTS" id="PR01042">
    <property type="entry name" value="TRNASYNTHASP"/>
</dbReference>
<organism evidence="8 9">
    <name type="scientific">Mesorhabditis spiculigera</name>
    <dbReference type="NCBI Taxonomy" id="96644"/>
    <lineage>
        <taxon>Eukaryota</taxon>
        <taxon>Metazoa</taxon>
        <taxon>Ecdysozoa</taxon>
        <taxon>Nematoda</taxon>
        <taxon>Chromadorea</taxon>
        <taxon>Rhabditida</taxon>
        <taxon>Rhabditina</taxon>
        <taxon>Rhabditomorpha</taxon>
        <taxon>Rhabditoidea</taxon>
        <taxon>Rhabditidae</taxon>
        <taxon>Mesorhabditinae</taxon>
        <taxon>Mesorhabditis</taxon>
    </lineage>
</organism>
<evidence type="ECO:0000256" key="3">
    <source>
        <dbReference type="ARBA" id="ARBA00022741"/>
    </source>
</evidence>
<dbReference type="CDD" id="cd04317">
    <property type="entry name" value="EcAspRS_like_N"/>
    <property type="match status" value="1"/>
</dbReference>
<dbReference type="NCBIfam" id="TIGR00459">
    <property type="entry name" value="aspS_bact"/>
    <property type="match status" value="1"/>
</dbReference>
<dbReference type="InterPro" id="IPR047089">
    <property type="entry name" value="Asp-tRNA-ligase_1_N"/>
</dbReference>
<dbReference type="Gene3D" id="3.30.930.10">
    <property type="entry name" value="Bira Bifunctional Protein, Domain 2"/>
    <property type="match status" value="1"/>
</dbReference>
<dbReference type="GO" id="GO:0005524">
    <property type="term" value="F:ATP binding"/>
    <property type="evidence" value="ECO:0007669"/>
    <property type="project" value="UniProtKB-KW"/>
</dbReference>
<dbReference type="Pfam" id="PF00152">
    <property type="entry name" value="tRNA-synt_2"/>
    <property type="match status" value="1"/>
</dbReference>
<evidence type="ECO:0000313" key="9">
    <source>
        <dbReference type="Proteomes" id="UP001177023"/>
    </source>
</evidence>
<keyword evidence="3" id="KW-0547">Nucleotide-binding</keyword>
<dbReference type="PROSITE" id="PS50862">
    <property type="entry name" value="AA_TRNA_LIGASE_II"/>
    <property type="match status" value="1"/>
</dbReference>
<dbReference type="NCBIfam" id="NF001750">
    <property type="entry name" value="PRK00476.1"/>
    <property type="match status" value="1"/>
</dbReference>
<sequence length="604" mass="68471">MISRSIRILSSRHISGPSSANAYTNRTHTCGELREEHIGQHVSVSGWVGFRRMNQFLVVRDAYGSVQAFLPKSKTELRELVKDLPYESVVRLKGTVRSRGKDANKNMETGGVEIEVDTLELLNKAPKKLPLDLENANAEETRLKYRYLDLRRAEMQRMLRLRSNLLHRMRRFLVEQRQFVDVETPILFRRTPGGAAEFQVPASKPNQGRCYSLPQSPQQFKQLLMVGGLDRYFQIARCFRDEGAKIDRQPEFTQVDLELSFTDQEGVISLVEDLLIASWPEELAQFRPAKPIQRLRYADCMALYGVDKPDLRIPWKIEDCPELLETLKPENVGEDFAVSCFIIPDPISFTNRQKAEWKRLLEMNPESAPFRFFHGEKSMWLAQLEKKEKSKAGQLGIVSWGPKSRVQYTLGQLRNHVGQAMGLRGAGKMEFLWVVDFPLFVEEEGRLVSAHHPFTAPFDEDMPLLQQPGKTREIRGQHYDLVMNGVELGGGSIRIHDGHVQEYVLREVLNEDPTELAHLIEALKLGAPPHGGFALGLDRYVALLHGKGDTSVSVRETIAFPKSHTGRDVMADAPAVPTASQLERYAFAFTNTEEAEPATKEAVA</sequence>
<dbReference type="GO" id="GO:0005739">
    <property type="term" value="C:mitochondrion"/>
    <property type="evidence" value="ECO:0007669"/>
    <property type="project" value="TreeGrafter"/>
</dbReference>
<dbReference type="Proteomes" id="UP001177023">
    <property type="component" value="Unassembled WGS sequence"/>
</dbReference>
<dbReference type="Pfam" id="PF01336">
    <property type="entry name" value="tRNA_anti-codon"/>
    <property type="match status" value="1"/>
</dbReference>